<comment type="caution">
    <text evidence="2">The sequence shown here is derived from an EMBL/GenBank/DDBJ whole genome shotgun (WGS) entry which is preliminary data.</text>
</comment>
<evidence type="ECO:0000313" key="4">
    <source>
        <dbReference type="Proteomes" id="UP000590964"/>
    </source>
</evidence>
<dbReference type="Proteomes" id="UP000680185">
    <property type="component" value="Unassembled WGS sequence"/>
</dbReference>
<accession>A0A7J4JV02</accession>
<dbReference type="EMBL" id="DUFW01000048">
    <property type="protein sequence ID" value="HIH21611.1"/>
    <property type="molecule type" value="Genomic_DNA"/>
</dbReference>
<name>A0A7J4JV02_9ARCH</name>
<dbReference type="EMBL" id="JAGVWB010000002">
    <property type="protein sequence ID" value="MBS3057806.1"/>
    <property type="molecule type" value="Genomic_DNA"/>
</dbReference>
<sequence length="190" mass="19666">MESLEKALFILALLAIAVVLAGCTTSGNAPNDGNAGKAPPAGDSGTPVVDEKREPPQNALGLCGALSSEEISAAVNASARDEKSLEVISFSECSKTWVGFRSNLLVATVVLKVVDTETSQNFAGISVGPFLEGVCSANLVNIGDYKACKQSGNIQFGKGKYYVNFSCIGCLSGKDLELANAVSERIGQSN</sequence>
<feature type="region of interest" description="Disordered" evidence="1">
    <location>
        <begin position="29"/>
        <end position="55"/>
    </location>
</feature>
<reference evidence="3" key="3">
    <citation type="submission" date="2021-05" db="EMBL/GenBank/DDBJ databases">
        <title>Protein family content uncovers lineage relationships and bacterial pathway maintenance mechanisms in DPANN archaea.</title>
        <authorList>
            <person name="Castelle C.J."/>
            <person name="Meheust R."/>
            <person name="Jaffe A.L."/>
            <person name="Seitz K."/>
            <person name="Gong X."/>
            <person name="Baker B.J."/>
            <person name="Banfield J.F."/>
        </authorList>
    </citation>
    <scope>NUCLEOTIDE SEQUENCE</scope>
    <source>
        <strain evidence="3">RIFCSPLOWO2_01_FULL_43_13</strain>
    </source>
</reference>
<dbReference type="Proteomes" id="UP000590964">
    <property type="component" value="Unassembled WGS sequence"/>
</dbReference>
<gene>
    <name evidence="2" type="ORF">HA222_03055</name>
    <name evidence="3" type="ORF">J4478_00195</name>
</gene>
<protein>
    <submittedName>
        <fullName evidence="2">Uncharacterized protein</fullName>
    </submittedName>
</protein>
<organism evidence="2 4">
    <name type="scientific">Candidatus Iainarchaeum sp</name>
    <dbReference type="NCBI Taxonomy" id="3101447"/>
    <lineage>
        <taxon>Archaea</taxon>
        <taxon>Candidatus Iainarchaeota</taxon>
        <taxon>Candidatus Iainarchaeia</taxon>
        <taxon>Candidatus Iainarchaeales</taxon>
        <taxon>Candidatus Iainarchaeaceae</taxon>
        <taxon>Candidatus Iainarchaeum</taxon>
    </lineage>
</organism>
<proteinExistence type="predicted"/>
<reference evidence="4" key="1">
    <citation type="journal article" date="2020" name="bioRxiv">
        <title>A rank-normalized archaeal taxonomy based on genome phylogeny resolves widespread incomplete and uneven classifications.</title>
        <authorList>
            <person name="Rinke C."/>
            <person name="Chuvochina M."/>
            <person name="Mussig A.J."/>
            <person name="Chaumeil P.-A."/>
            <person name="Waite D.W."/>
            <person name="Whitman W.B."/>
            <person name="Parks D.H."/>
            <person name="Hugenholtz P."/>
        </authorList>
    </citation>
    <scope>NUCLEOTIDE SEQUENCE [LARGE SCALE GENOMIC DNA]</scope>
</reference>
<dbReference type="AlphaFoldDB" id="A0A7J4JV02"/>
<reference evidence="3" key="2">
    <citation type="submission" date="2021-03" db="EMBL/GenBank/DDBJ databases">
        <authorList>
            <person name="Jaffe A."/>
        </authorList>
    </citation>
    <scope>NUCLEOTIDE SEQUENCE</scope>
    <source>
        <strain evidence="3">RIFCSPLOWO2_01_FULL_43_13</strain>
    </source>
</reference>
<evidence type="ECO:0000313" key="3">
    <source>
        <dbReference type="EMBL" id="MBS3057806.1"/>
    </source>
</evidence>
<evidence type="ECO:0000313" key="2">
    <source>
        <dbReference type="EMBL" id="HIH21611.1"/>
    </source>
</evidence>
<evidence type="ECO:0000256" key="1">
    <source>
        <dbReference type="SAM" id="MobiDB-lite"/>
    </source>
</evidence>
<dbReference type="PROSITE" id="PS51257">
    <property type="entry name" value="PROKAR_LIPOPROTEIN"/>
    <property type="match status" value="1"/>
</dbReference>